<dbReference type="SUPFAM" id="SSF55931">
    <property type="entry name" value="Glutamine synthetase/guanido kinase"/>
    <property type="match status" value="1"/>
</dbReference>
<evidence type="ECO:0000256" key="14">
    <source>
        <dbReference type="PROSITE-ProRule" id="PRU00843"/>
    </source>
</evidence>
<feature type="binding site" evidence="14">
    <location>
        <position position="257"/>
    </location>
    <ligand>
        <name>ATP</name>
        <dbReference type="ChEBI" id="CHEBI:30616"/>
    </ligand>
</feature>
<dbReference type="InterPro" id="IPR022413">
    <property type="entry name" value="ATP-guanido_PTrfase_N"/>
</dbReference>
<dbReference type="PANTHER" id="PTHR11547">
    <property type="entry name" value="ARGININE OR CREATINE KINASE"/>
    <property type="match status" value="1"/>
</dbReference>
<dbReference type="InterPro" id="IPR000749">
    <property type="entry name" value="ATP-guanido_PTrfase"/>
</dbReference>
<dbReference type="PROSITE" id="PS00112">
    <property type="entry name" value="PHOSPHAGEN_KINASE"/>
    <property type="match status" value="1"/>
</dbReference>
<dbReference type="GO" id="GO:0046314">
    <property type="term" value="P:phosphocreatine biosynthetic process"/>
    <property type="evidence" value="ECO:0007669"/>
    <property type="project" value="InterPro"/>
</dbReference>
<comment type="function">
    <text evidence="7">Reversibly catalyzes the transfer of phosphate between ATP and various phosphogens (e.g. creatine phosphate). Creatine kinase isoenzymes play a central role in energy transduction in tissues with large, fluctuating energy demands, such as skeletal muscle, heart, brain and spermatozoa.</text>
</comment>
<dbReference type="AlphaFoldDB" id="A0A8C3QJF0"/>
<name>A0A8C3QJF0_9PASS</name>
<keyword evidence="6 14" id="KW-0067">ATP-binding</keyword>
<proteinExistence type="inferred from homology"/>
<dbReference type="Gene3D" id="3.30.590.10">
    <property type="entry name" value="Glutamine synthetase/guanido kinase, catalytic domain"/>
    <property type="match status" value="1"/>
</dbReference>
<evidence type="ECO:0000256" key="9">
    <source>
        <dbReference type="ARBA" id="ARBA00040658"/>
    </source>
</evidence>
<dbReference type="InterPro" id="IPR022415">
    <property type="entry name" value="ATP-guanido_PTrfase_AS"/>
</dbReference>
<dbReference type="Pfam" id="PF00217">
    <property type="entry name" value="ATP-gua_Ptrans"/>
    <property type="match status" value="1"/>
</dbReference>
<evidence type="ECO:0000256" key="12">
    <source>
        <dbReference type="ARBA" id="ARBA00042833"/>
    </source>
</evidence>
<dbReference type="GO" id="GO:0004111">
    <property type="term" value="F:creatine kinase activity"/>
    <property type="evidence" value="ECO:0007669"/>
    <property type="project" value="UniProtKB-EC"/>
</dbReference>
<evidence type="ECO:0000256" key="10">
    <source>
        <dbReference type="ARBA" id="ARBA00041807"/>
    </source>
</evidence>
<comment type="similarity">
    <text evidence="1 13 15">Belongs to the ATP:guanido phosphotransferase family.</text>
</comment>
<dbReference type="InterPro" id="IPR014746">
    <property type="entry name" value="Gln_synth/guanido_kin_cat_dom"/>
</dbReference>
<keyword evidence="19" id="KW-1185">Reference proteome</keyword>
<dbReference type="PROSITE" id="PS51510">
    <property type="entry name" value="PHOSPHAGEN_KINASE_C"/>
    <property type="match status" value="1"/>
</dbReference>
<keyword evidence="5 14" id="KW-0418">Kinase</keyword>
<organism evidence="18 19">
    <name type="scientific">Cyanoderma ruficeps</name>
    <name type="common">rufous-capped babbler</name>
    <dbReference type="NCBI Taxonomy" id="181631"/>
    <lineage>
        <taxon>Eukaryota</taxon>
        <taxon>Metazoa</taxon>
        <taxon>Chordata</taxon>
        <taxon>Craniata</taxon>
        <taxon>Vertebrata</taxon>
        <taxon>Euteleostomi</taxon>
        <taxon>Archelosauria</taxon>
        <taxon>Archosauria</taxon>
        <taxon>Dinosauria</taxon>
        <taxon>Saurischia</taxon>
        <taxon>Theropoda</taxon>
        <taxon>Coelurosauria</taxon>
        <taxon>Aves</taxon>
        <taxon>Neognathae</taxon>
        <taxon>Neoaves</taxon>
        <taxon>Telluraves</taxon>
        <taxon>Australaves</taxon>
        <taxon>Passeriformes</taxon>
        <taxon>Sylvioidea</taxon>
        <taxon>Timaliidae</taxon>
        <taxon>Cyanoderma</taxon>
    </lineage>
</organism>
<evidence type="ECO:0000259" key="17">
    <source>
        <dbReference type="PROSITE" id="PS51510"/>
    </source>
</evidence>
<evidence type="ECO:0000313" key="18">
    <source>
        <dbReference type="Ensembl" id="ENSCRFP00000007044.1"/>
    </source>
</evidence>
<dbReference type="InterPro" id="IPR036802">
    <property type="entry name" value="ATP-guanido_PTrfase_N_sf"/>
</dbReference>
<dbReference type="InterPro" id="IPR022414">
    <property type="entry name" value="ATP-guanido_PTrfase_cat"/>
</dbReference>
<evidence type="ECO:0000256" key="6">
    <source>
        <dbReference type="ARBA" id="ARBA00022840"/>
    </source>
</evidence>
<evidence type="ECO:0000313" key="19">
    <source>
        <dbReference type="Proteomes" id="UP000694396"/>
    </source>
</evidence>
<evidence type="ECO:0000256" key="4">
    <source>
        <dbReference type="ARBA" id="ARBA00022741"/>
    </source>
</evidence>
<dbReference type="Gene3D" id="1.10.135.10">
    <property type="entry name" value="ATP:guanido phosphotransferase, N-terminal domain"/>
    <property type="match status" value="1"/>
</dbReference>
<evidence type="ECO:0000256" key="3">
    <source>
        <dbReference type="ARBA" id="ARBA00022679"/>
    </source>
</evidence>
<dbReference type="SUPFAM" id="SSF48034">
    <property type="entry name" value="Guanido kinase N-terminal domain"/>
    <property type="match status" value="1"/>
</dbReference>
<accession>A0A8C3QJF0</accession>
<dbReference type="GO" id="GO:0005615">
    <property type="term" value="C:extracellular space"/>
    <property type="evidence" value="ECO:0007669"/>
    <property type="project" value="TreeGrafter"/>
</dbReference>
<feature type="binding site" evidence="14">
    <location>
        <begin position="149"/>
        <end position="153"/>
    </location>
    <ligand>
        <name>ATP</name>
        <dbReference type="ChEBI" id="CHEBI:30616"/>
    </ligand>
</feature>
<keyword evidence="4 14" id="KW-0547">Nucleotide-binding</keyword>
<evidence type="ECO:0000256" key="7">
    <source>
        <dbReference type="ARBA" id="ARBA00037274"/>
    </source>
</evidence>
<evidence type="ECO:0000256" key="5">
    <source>
        <dbReference type="ARBA" id="ARBA00022777"/>
    </source>
</evidence>
<evidence type="ECO:0000256" key="13">
    <source>
        <dbReference type="PROSITE-ProRule" id="PRU00842"/>
    </source>
</evidence>
<sequence length="402" mass="45133">MGSLICTWGQRPLPTSQCRTGPSDPCWCPLPGHPFIVTVGHSPVPHWSHTQSHTNPSAILVPYGCPSAPSQCHTGPSDPYWCPLPGHPFIMTVGCVAGDEESYEVFKELFDPVIQDRHGGYKPTDKHRTDLNHENLKGGEDLDPKYVLSSRVRTGRSIKGYSLPPHCSRGERRAIEKLSVTALNSLEGEFKGKYYPLKAMTEQEQQQLIDDHFLFDKPVSPLLLASGMARDWPDARGIWHNDNKTFLVWVNEEDHLRVISMEKGGNMKEVFRRFCVGLKKIEEIFKKAGHPFMWTEHLGYILTCPSNLGTGLRGGVHVRLQHLSQHPKFDEILTRLRLQKRGTGGVDTAAVGAVFDISNADRLGFSEVEQVQMVVDGVKLMVEMEKKLEQKQPIDDMIPAQK</sequence>
<feature type="binding site" evidence="14">
    <location>
        <begin position="341"/>
        <end position="346"/>
    </location>
    <ligand>
        <name>ATP</name>
        <dbReference type="ChEBI" id="CHEBI:30616"/>
    </ligand>
</feature>
<evidence type="ECO:0000256" key="8">
    <source>
        <dbReference type="ARBA" id="ARBA00038548"/>
    </source>
</evidence>
<dbReference type="PROSITE" id="PS51509">
    <property type="entry name" value="PHOSPHAGEN_KINASE_N"/>
    <property type="match status" value="1"/>
</dbReference>
<comment type="subunit">
    <text evidence="8">Dimer of identical or non-identical chains, which can be either B (brain type) or M (muscle type). With MM being the major form in skeletal muscle and myocardium, MB existing in myocardium, and BB existing in many tissues, especially brain.</text>
</comment>
<evidence type="ECO:0000256" key="1">
    <source>
        <dbReference type="ARBA" id="ARBA00006798"/>
    </source>
</evidence>
<dbReference type="EC" id="2.7.3.2" evidence="2"/>
<feature type="binding site" evidence="14">
    <location>
        <position position="212"/>
    </location>
    <ligand>
        <name>ATP</name>
        <dbReference type="ChEBI" id="CHEBI:30616"/>
    </ligand>
</feature>
<evidence type="ECO:0000259" key="16">
    <source>
        <dbReference type="PROSITE" id="PS51509"/>
    </source>
</evidence>
<dbReference type="Ensembl" id="ENSCRFT00000007296.1">
    <property type="protein sequence ID" value="ENSCRFP00000007044.1"/>
    <property type="gene ID" value="ENSCRFG00000005557.1"/>
</dbReference>
<evidence type="ECO:0000256" key="15">
    <source>
        <dbReference type="RuleBase" id="RU000505"/>
    </source>
</evidence>
<evidence type="ECO:0000256" key="2">
    <source>
        <dbReference type="ARBA" id="ARBA00012231"/>
    </source>
</evidence>
<feature type="domain" description="Phosphagen kinase C-terminal" evidence="17">
    <location>
        <begin position="146"/>
        <end position="388"/>
    </location>
</feature>
<reference evidence="18" key="2">
    <citation type="submission" date="2025-09" db="UniProtKB">
        <authorList>
            <consortium name="Ensembl"/>
        </authorList>
    </citation>
    <scope>IDENTIFICATION</scope>
</reference>
<dbReference type="Pfam" id="PF02807">
    <property type="entry name" value="ATP-gua_PtransN"/>
    <property type="match status" value="1"/>
</dbReference>
<dbReference type="FunFam" id="3.30.590.10:FF:000026">
    <property type="entry name" value="Creatine kinase B-type"/>
    <property type="match status" value="1"/>
</dbReference>
<dbReference type="PANTHER" id="PTHR11547:SF63">
    <property type="entry name" value="CREATINE KINASE M-TYPE"/>
    <property type="match status" value="1"/>
</dbReference>
<feature type="binding site" evidence="14">
    <location>
        <begin position="313"/>
        <end position="317"/>
    </location>
    <ligand>
        <name>ATP</name>
        <dbReference type="ChEBI" id="CHEBI:30616"/>
    </ligand>
</feature>
<evidence type="ECO:0000256" key="11">
    <source>
        <dbReference type="ARBA" id="ARBA00042004"/>
    </source>
</evidence>
<dbReference type="GO" id="GO:0005524">
    <property type="term" value="F:ATP binding"/>
    <property type="evidence" value="ECO:0007669"/>
    <property type="project" value="UniProtKB-UniRule"/>
</dbReference>
<reference evidence="18" key="1">
    <citation type="submission" date="2025-08" db="UniProtKB">
        <authorList>
            <consortium name="Ensembl"/>
        </authorList>
    </citation>
    <scope>IDENTIFICATION</scope>
</reference>
<dbReference type="CDD" id="cd00716">
    <property type="entry name" value="creatine_kinase_like"/>
    <property type="match status" value="1"/>
</dbReference>
<keyword evidence="3 14" id="KW-0808">Transferase</keyword>
<dbReference type="Proteomes" id="UP000694396">
    <property type="component" value="Unplaced"/>
</dbReference>
<protein>
    <recommendedName>
        <fullName evidence="9">Creatine kinase M-type</fullName>
        <ecNumber evidence="2">2.7.3.2</ecNumber>
    </recommendedName>
    <alternativeName>
        <fullName evidence="11">Creatine kinase M chain</fullName>
    </alternativeName>
    <alternativeName>
        <fullName evidence="12">Creatine phosphokinase M-type</fullName>
    </alternativeName>
    <alternativeName>
        <fullName evidence="10">M-CK</fullName>
    </alternativeName>
</protein>
<feature type="domain" description="Phosphagen kinase N-terminal" evidence="16">
    <location>
        <begin position="36"/>
        <end position="119"/>
    </location>
</feature>